<reference evidence="2 3" key="1">
    <citation type="submission" date="2017-09" db="EMBL/GenBank/DDBJ databases">
        <title>Depth-based differentiation of microbial function through sediment-hosted aquifers and enrichment of novel symbionts in the deep terrestrial subsurface.</title>
        <authorList>
            <person name="Probst A.J."/>
            <person name="Ladd B."/>
            <person name="Jarett J.K."/>
            <person name="Geller-Mcgrath D.E."/>
            <person name="Sieber C.M."/>
            <person name="Emerson J.B."/>
            <person name="Anantharaman K."/>
            <person name="Thomas B.C."/>
            <person name="Malmstrom R."/>
            <person name="Stieglmeier M."/>
            <person name="Klingl A."/>
            <person name="Woyke T."/>
            <person name="Ryan C.M."/>
            <person name="Banfield J.F."/>
        </authorList>
    </citation>
    <scope>NUCLEOTIDE SEQUENCE [LARGE SCALE GENOMIC DNA]</scope>
    <source>
        <strain evidence="2">CG11_big_fil_rev_8_21_14_0_20_39_34</strain>
    </source>
</reference>
<proteinExistence type="predicted"/>
<name>A0A2H0N8M4_9BACT</name>
<comment type="caution">
    <text evidence="2">The sequence shown here is derived from an EMBL/GenBank/DDBJ whole genome shotgun (WGS) entry which is preliminary data.</text>
</comment>
<feature type="region of interest" description="Disordered" evidence="1">
    <location>
        <begin position="1"/>
        <end position="24"/>
    </location>
</feature>
<protein>
    <submittedName>
        <fullName evidence="2">Uncharacterized protein</fullName>
    </submittedName>
</protein>
<accession>A0A2H0N8M4</accession>
<dbReference type="AlphaFoldDB" id="A0A2H0N8M4"/>
<organism evidence="2 3">
    <name type="scientific">Candidatus Magasanikbacteria bacterium CG11_big_fil_rev_8_21_14_0_20_39_34</name>
    <dbReference type="NCBI Taxonomy" id="1974653"/>
    <lineage>
        <taxon>Bacteria</taxon>
        <taxon>Candidatus Magasanikiibacteriota</taxon>
    </lineage>
</organism>
<evidence type="ECO:0000313" key="3">
    <source>
        <dbReference type="Proteomes" id="UP000229600"/>
    </source>
</evidence>
<gene>
    <name evidence="2" type="ORF">COV59_00610</name>
</gene>
<evidence type="ECO:0000256" key="1">
    <source>
        <dbReference type="SAM" id="MobiDB-lite"/>
    </source>
</evidence>
<sequence>MKRPISSETRRTLEALGAPTLEAENPEAALEEGLQNMDTFLARLPNFLKSSGLDKGALETALRVGPDQGLSDSDTKHLEDVLEALRLLDRAYRGRKRLDHAKRVAAERAQEEEER</sequence>
<dbReference type="Proteomes" id="UP000229600">
    <property type="component" value="Unassembled WGS sequence"/>
</dbReference>
<dbReference type="EMBL" id="PCWN01000002">
    <property type="protein sequence ID" value="PIR04466.1"/>
    <property type="molecule type" value="Genomic_DNA"/>
</dbReference>
<evidence type="ECO:0000313" key="2">
    <source>
        <dbReference type="EMBL" id="PIR04466.1"/>
    </source>
</evidence>